<name>A0A0A9W8V4_LYGHE</name>
<proteinExistence type="predicted"/>
<evidence type="ECO:0000313" key="1">
    <source>
        <dbReference type="EMBL" id="JAG01275.1"/>
    </source>
</evidence>
<protein>
    <submittedName>
        <fullName evidence="1">Putative PPE family protein PPE24</fullName>
    </submittedName>
</protein>
<organism evidence="1">
    <name type="scientific">Lygus hesperus</name>
    <name type="common">Western plant bug</name>
    <dbReference type="NCBI Taxonomy" id="30085"/>
    <lineage>
        <taxon>Eukaryota</taxon>
        <taxon>Metazoa</taxon>
        <taxon>Ecdysozoa</taxon>
        <taxon>Arthropoda</taxon>
        <taxon>Hexapoda</taxon>
        <taxon>Insecta</taxon>
        <taxon>Pterygota</taxon>
        <taxon>Neoptera</taxon>
        <taxon>Paraneoptera</taxon>
        <taxon>Hemiptera</taxon>
        <taxon>Heteroptera</taxon>
        <taxon>Panheteroptera</taxon>
        <taxon>Cimicomorpha</taxon>
        <taxon>Miridae</taxon>
        <taxon>Mirini</taxon>
        <taxon>Lygus</taxon>
    </lineage>
</organism>
<sequence>MSLFVRSKVDMTFSVRNCCIVVQILVVISYVTARHYQHYGSRMAPLNNKWVPVHAKGQRAVAPLVFKLVPVHAKGQRAVNAVNNGKMKYLPMDITPSIEDLVRKALAKAKYDAADIKLDKVLGTQKHQGGRMVDAYRVSYSNPVTNQHCFFSFLAQNGINPQGLVCNKPCAGNVCKVDSSLVHTSSYDSSYSKDWEDRKYHEKKEEHKRDYSGAFQNDDTYGGNPNGGNVGTYIPPSGLVGNSQYGHQNMDMNGLNGNLGTNNMNGYVGGNGGLGNLGTTSMNGYVGVNGVSGNLGTNQM</sequence>
<gene>
    <name evidence="1" type="primary">ppe24_1</name>
    <name evidence="1" type="ORF">CM83_35946</name>
</gene>
<feature type="non-terminal residue" evidence="1">
    <location>
        <position position="300"/>
    </location>
</feature>
<dbReference type="AlphaFoldDB" id="A0A0A9W8V4"/>
<reference evidence="1" key="2">
    <citation type="submission" date="2014-07" db="EMBL/GenBank/DDBJ databases">
        <authorList>
            <person name="Hull J."/>
        </authorList>
    </citation>
    <scope>NUCLEOTIDE SEQUENCE</scope>
</reference>
<reference evidence="1" key="1">
    <citation type="journal article" date="2014" name="PLoS ONE">
        <title>Transcriptome-Based Identification of ABC Transporters in the Western Tarnished Plant Bug Lygus hesperus.</title>
        <authorList>
            <person name="Hull J.J."/>
            <person name="Chaney K."/>
            <person name="Geib S.M."/>
            <person name="Fabrick J.A."/>
            <person name="Brent C.S."/>
            <person name="Walsh D."/>
            <person name="Lavine L.C."/>
        </authorList>
    </citation>
    <scope>NUCLEOTIDE SEQUENCE</scope>
</reference>
<accession>A0A0A9W8V4</accession>
<dbReference type="EMBL" id="GBHO01042329">
    <property type="protein sequence ID" value="JAG01275.1"/>
    <property type="molecule type" value="Transcribed_RNA"/>
</dbReference>